<dbReference type="RefSeq" id="WP_271939408.1">
    <property type="nucleotide sequence ID" value="NZ_JAQLWS010000087.1"/>
</dbReference>
<protein>
    <submittedName>
        <fullName evidence="2">Uncharacterized protein</fullName>
    </submittedName>
</protein>
<evidence type="ECO:0000313" key="3">
    <source>
        <dbReference type="Proteomes" id="UP000095746"/>
    </source>
</evidence>
<feature type="compositionally biased region" description="Low complexity" evidence="1">
    <location>
        <begin position="23"/>
        <end position="33"/>
    </location>
</feature>
<evidence type="ECO:0000256" key="1">
    <source>
        <dbReference type="SAM" id="MobiDB-lite"/>
    </source>
</evidence>
<sequence>MANGYIGKVSHSGVQKVTAPNPATGKKGNGTAKKGNDLRTGK</sequence>
<organism evidence="2 3">
    <name type="scientific">Flavonifractor plautii</name>
    <name type="common">Fusobacterium plautii</name>
    <dbReference type="NCBI Taxonomy" id="292800"/>
    <lineage>
        <taxon>Bacteria</taxon>
        <taxon>Bacillati</taxon>
        <taxon>Bacillota</taxon>
        <taxon>Clostridia</taxon>
        <taxon>Eubacteriales</taxon>
        <taxon>Oscillospiraceae</taxon>
        <taxon>Flavonifractor</taxon>
    </lineage>
</organism>
<name>A0A174J6T8_FLAPL</name>
<dbReference type="EMBL" id="CYZT01000213">
    <property type="protein sequence ID" value="CUO94381.1"/>
    <property type="molecule type" value="Genomic_DNA"/>
</dbReference>
<reference evidence="2 3" key="1">
    <citation type="submission" date="2015-09" db="EMBL/GenBank/DDBJ databases">
        <authorList>
            <consortium name="Pathogen Informatics"/>
        </authorList>
    </citation>
    <scope>NUCLEOTIDE SEQUENCE [LARGE SCALE GENOMIC DNA]</scope>
    <source>
        <strain evidence="2 3">2789STDY5608854</strain>
    </source>
</reference>
<feature type="region of interest" description="Disordered" evidence="1">
    <location>
        <begin position="1"/>
        <end position="42"/>
    </location>
</feature>
<proteinExistence type="predicted"/>
<dbReference type="AlphaFoldDB" id="A0A174J6T8"/>
<gene>
    <name evidence="2" type="ORF">ERS852411_02425</name>
</gene>
<dbReference type="Proteomes" id="UP000095746">
    <property type="component" value="Unassembled WGS sequence"/>
</dbReference>
<accession>A0A174J6T8</accession>
<evidence type="ECO:0000313" key="2">
    <source>
        <dbReference type="EMBL" id="CUO94381.1"/>
    </source>
</evidence>